<dbReference type="InterPro" id="IPR018764">
    <property type="entry name" value="RskA_C"/>
</dbReference>
<evidence type="ECO:0000259" key="13">
    <source>
        <dbReference type="Pfam" id="PF13490"/>
    </source>
</evidence>
<evidence type="ECO:0000256" key="4">
    <source>
        <dbReference type="ARBA" id="ARBA00022692"/>
    </source>
</evidence>
<comment type="caution">
    <text evidence="14">The sequence shown here is derived from an EMBL/GenBank/DDBJ whole genome shotgun (WGS) entry which is preliminary data.</text>
</comment>
<evidence type="ECO:0000256" key="3">
    <source>
        <dbReference type="ARBA" id="ARBA00022475"/>
    </source>
</evidence>
<dbReference type="InterPro" id="IPR051474">
    <property type="entry name" value="Anti-sigma-K/W_factor"/>
</dbReference>
<evidence type="ECO:0000256" key="6">
    <source>
        <dbReference type="ARBA" id="ARBA00023136"/>
    </source>
</evidence>
<proteinExistence type="inferred from homology"/>
<evidence type="ECO:0000313" key="14">
    <source>
        <dbReference type="EMBL" id="MFD2831546.1"/>
    </source>
</evidence>
<organism evidence="14 15">
    <name type="scientific">Corticicoccus populi</name>
    <dbReference type="NCBI Taxonomy" id="1812821"/>
    <lineage>
        <taxon>Bacteria</taxon>
        <taxon>Bacillati</taxon>
        <taxon>Bacillota</taxon>
        <taxon>Bacilli</taxon>
        <taxon>Bacillales</taxon>
        <taxon>Staphylococcaceae</taxon>
        <taxon>Corticicoccus</taxon>
    </lineage>
</organism>
<evidence type="ECO:0000259" key="12">
    <source>
        <dbReference type="Pfam" id="PF10099"/>
    </source>
</evidence>
<feature type="domain" description="Putative zinc-finger" evidence="13">
    <location>
        <begin position="12"/>
        <end position="37"/>
    </location>
</feature>
<gene>
    <name evidence="14" type="ORF">ACFSX4_13800</name>
</gene>
<evidence type="ECO:0000256" key="5">
    <source>
        <dbReference type="ARBA" id="ARBA00022989"/>
    </source>
</evidence>
<dbReference type="Proteomes" id="UP001597519">
    <property type="component" value="Unassembled WGS sequence"/>
</dbReference>
<evidence type="ECO:0000256" key="9">
    <source>
        <dbReference type="ARBA" id="ARBA00029829"/>
    </source>
</evidence>
<comment type="subcellular location">
    <subcellularLocation>
        <location evidence="2">Cell membrane</location>
    </subcellularLocation>
    <subcellularLocation>
        <location evidence="1">Membrane</location>
        <topology evidence="1">Single-pass membrane protein</topology>
    </subcellularLocation>
</comment>
<dbReference type="PANTHER" id="PTHR37461">
    <property type="entry name" value="ANTI-SIGMA-K FACTOR RSKA"/>
    <property type="match status" value="1"/>
</dbReference>
<dbReference type="InterPro" id="IPR027383">
    <property type="entry name" value="Znf_put"/>
</dbReference>
<protein>
    <recommendedName>
        <fullName evidence="8">Anti-sigma-W factor RsiW</fullName>
    </recommendedName>
    <alternativeName>
        <fullName evidence="10">Regulator of SigK</fullName>
    </alternativeName>
    <alternativeName>
        <fullName evidence="9">Sigma-K anti-sigma factor RskA</fullName>
    </alternativeName>
</protein>
<evidence type="ECO:0000256" key="8">
    <source>
        <dbReference type="ARBA" id="ARBA00024438"/>
    </source>
</evidence>
<dbReference type="InterPro" id="IPR041916">
    <property type="entry name" value="Anti_sigma_zinc_sf"/>
</dbReference>
<keyword evidence="3" id="KW-1003">Cell membrane</keyword>
<evidence type="ECO:0000256" key="1">
    <source>
        <dbReference type="ARBA" id="ARBA00004167"/>
    </source>
</evidence>
<evidence type="ECO:0000256" key="10">
    <source>
        <dbReference type="ARBA" id="ARBA00030803"/>
    </source>
</evidence>
<dbReference type="EMBL" id="JBHUOQ010000005">
    <property type="protein sequence ID" value="MFD2831546.1"/>
    <property type="molecule type" value="Genomic_DNA"/>
</dbReference>
<keyword evidence="4 11" id="KW-0812">Transmembrane</keyword>
<evidence type="ECO:0000256" key="7">
    <source>
        <dbReference type="ARBA" id="ARBA00024353"/>
    </source>
</evidence>
<reference evidence="15" key="1">
    <citation type="journal article" date="2019" name="Int. J. Syst. Evol. Microbiol.">
        <title>The Global Catalogue of Microorganisms (GCM) 10K type strain sequencing project: providing services to taxonomists for standard genome sequencing and annotation.</title>
        <authorList>
            <consortium name="The Broad Institute Genomics Platform"/>
            <consortium name="The Broad Institute Genome Sequencing Center for Infectious Disease"/>
            <person name="Wu L."/>
            <person name="Ma J."/>
        </authorList>
    </citation>
    <scope>NUCLEOTIDE SEQUENCE [LARGE SCALE GENOMIC DNA]</scope>
    <source>
        <strain evidence="15">KCTC 33575</strain>
    </source>
</reference>
<keyword evidence="6 11" id="KW-0472">Membrane</keyword>
<feature type="domain" description="Anti-sigma K factor RskA C-terminal" evidence="12">
    <location>
        <begin position="104"/>
        <end position="233"/>
    </location>
</feature>
<dbReference type="Pfam" id="PF10099">
    <property type="entry name" value="RskA_C"/>
    <property type="match status" value="1"/>
</dbReference>
<evidence type="ECO:0000256" key="2">
    <source>
        <dbReference type="ARBA" id="ARBA00004236"/>
    </source>
</evidence>
<evidence type="ECO:0000313" key="15">
    <source>
        <dbReference type="Proteomes" id="UP001597519"/>
    </source>
</evidence>
<sequence length="241" mass="27461">MTMHNSHINVFDYFNGHLNKEEREAFEKHLNECPECRELLDELHELNHISIQDVELVEPPEGMEDRILTSIFDDVDENETALPQDNIVENTRNKKMFNRGWIIGLAAALLLSLAGNAYFMFSSSTLDDNVIEVINIQSEEQEEMHAEVELHQLDNGRQAVSVDAYNFTNLEPGQVYQLWLIKDDAPHRAGTLVPNDEGEVTILYTLGDDVEDVDWDQLAVTIETSPHHSLPEGDIIMSSEM</sequence>
<dbReference type="Pfam" id="PF13490">
    <property type="entry name" value="zf-HC2"/>
    <property type="match status" value="1"/>
</dbReference>
<keyword evidence="5 11" id="KW-1133">Transmembrane helix</keyword>
<dbReference type="RefSeq" id="WP_377775869.1">
    <property type="nucleotide sequence ID" value="NZ_JBHUOQ010000005.1"/>
</dbReference>
<name>A0ABW5WXI6_9STAP</name>
<accession>A0ABW5WXI6</accession>
<comment type="similarity">
    <text evidence="7">Belongs to the zinc-associated anti-sigma factor (ZAS) superfamily. Anti-sigma-W factor family.</text>
</comment>
<evidence type="ECO:0000256" key="11">
    <source>
        <dbReference type="SAM" id="Phobius"/>
    </source>
</evidence>
<dbReference type="Gene3D" id="1.10.10.1320">
    <property type="entry name" value="Anti-sigma factor, zinc-finger domain"/>
    <property type="match status" value="1"/>
</dbReference>
<dbReference type="PANTHER" id="PTHR37461:SF1">
    <property type="entry name" value="ANTI-SIGMA-K FACTOR RSKA"/>
    <property type="match status" value="1"/>
</dbReference>
<keyword evidence="15" id="KW-1185">Reference proteome</keyword>
<feature type="transmembrane region" description="Helical" evidence="11">
    <location>
        <begin position="101"/>
        <end position="121"/>
    </location>
</feature>